<name>A0A916N3A4_9PROT</name>
<feature type="signal peptide" evidence="1">
    <location>
        <begin position="1"/>
        <end position="25"/>
    </location>
</feature>
<sequence>MSNKRTILGALFALGISLCSTTVLALVTAEEAKQLGTTLTEFGAIKAGNADGSIPPYTGGIEKVAGYDPKTSNYYVDPFAGEKPLYSVNDKNMAQYDALLTEGTKAMMKQYGYQINVYPTHRSMRYTAGVLQNTLKNATTAKLGGVVEGDSLEGADKGNMAYAGIPFPIPKTGYEVMWNNNLRFSAAVSHNVSQGFLVDSAGNVSDLPGSDNHYTHPWYDVKNALRPITYDAYFALNSTMYSPPSSAGIVFLNYYIPNGQKVWFYTPGQRRIRLAPEFAYDVPIAAYGGVMLWDEVFGFVGRMDRFNFKLVGRKEMLVPYNVFGLTNTMLPNEVLGKKFINPAAVRFEKHRVWVVDSIRKPNARHAYSRKTFYIDEDCWCVTTNEAYDNANKLWRVTQVNNLPSYDTGGINMDSWTTYDLVKGNYLVANLSHRLPGNSQHSYLTAEGMKIKLTPQSVAAGGVR</sequence>
<evidence type="ECO:0000313" key="2">
    <source>
        <dbReference type="EMBL" id="CAG4884784.1"/>
    </source>
</evidence>
<dbReference type="Gene3D" id="2.50.20.10">
    <property type="entry name" value="Lipoprotein localisation LolA/LolB/LppX"/>
    <property type="match status" value="1"/>
</dbReference>
<dbReference type="Pfam" id="PF07044">
    <property type="entry name" value="DUF1329"/>
    <property type="match status" value="1"/>
</dbReference>
<reference evidence="2" key="1">
    <citation type="submission" date="2021-04" db="EMBL/GenBank/DDBJ databases">
        <authorList>
            <person name="Hornung B."/>
        </authorList>
    </citation>
    <scope>NUCLEOTIDE SEQUENCE</scope>
    <source>
        <strain evidence="2">G5G6</strain>
    </source>
</reference>
<evidence type="ECO:0008006" key="4">
    <source>
        <dbReference type="Google" id="ProtNLM"/>
    </source>
</evidence>
<dbReference type="InterPro" id="IPR010752">
    <property type="entry name" value="DUF1329"/>
</dbReference>
<accession>A0A916N3A4</accession>
<proteinExistence type="predicted"/>
<comment type="caution">
    <text evidence="2">The sequence shown here is derived from an EMBL/GenBank/DDBJ whole genome shotgun (WGS) entry which is preliminary data.</text>
</comment>
<dbReference type="AlphaFoldDB" id="A0A916N3A4"/>
<feature type="chain" id="PRO_5038070560" description="DUF1329 domain-containing protein" evidence="1">
    <location>
        <begin position="26"/>
        <end position="463"/>
    </location>
</feature>
<organism evidence="2 3">
    <name type="scientific">Georgfuchsia toluolica</name>
    <dbReference type="NCBI Taxonomy" id="424218"/>
    <lineage>
        <taxon>Bacteria</taxon>
        <taxon>Pseudomonadati</taxon>
        <taxon>Pseudomonadota</taxon>
        <taxon>Betaproteobacteria</taxon>
        <taxon>Nitrosomonadales</taxon>
        <taxon>Sterolibacteriaceae</taxon>
        <taxon>Georgfuchsia</taxon>
    </lineage>
</organism>
<evidence type="ECO:0000313" key="3">
    <source>
        <dbReference type="Proteomes" id="UP000742786"/>
    </source>
</evidence>
<protein>
    <recommendedName>
        <fullName evidence="4">DUF1329 domain-containing protein</fullName>
    </recommendedName>
</protein>
<evidence type="ECO:0000256" key="1">
    <source>
        <dbReference type="SAM" id="SignalP"/>
    </source>
</evidence>
<gene>
    <name evidence="2" type="ORF">GTOL_12667</name>
</gene>
<dbReference type="Proteomes" id="UP000742786">
    <property type="component" value="Unassembled WGS sequence"/>
</dbReference>
<keyword evidence="3" id="KW-1185">Reference proteome</keyword>
<dbReference type="EMBL" id="CAJQUM010000001">
    <property type="protein sequence ID" value="CAG4884784.1"/>
    <property type="molecule type" value="Genomic_DNA"/>
</dbReference>
<dbReference type="RefSeq" id="WP_220636595.1">
    <property type="nucleotide sequence ID" value="NZ_CAJQUM010000001.1"/>
</dbReference>
<dbReference type="CDD" id="cd16329">
    <property type="entry name" value="LolA_like"/>
    <property type="match status" value="1"/>
</dbReference>
<keyword evidence="1" id="KW-0732">Signal</keyword>